<proteinExistence type="predicted"/>
<dbReference type="Proteomes" id="UP000316095">
    <property type="component" value="Unassembled WGS sequence"/>
</dbReference>
<organism evidence="1 2">
    <name type="scientific">Rubinisphaera italica</name>
    <dbReference type="NCBI Taxonomy" id="2527969"/>
    <lineage>
        <taxon>Bacteria</taxon>
        <taxon>Pseudomonadati</taxon>
        <taxon>Planctomycetota</taxon>
        <taxon>Planctomycetia</taxon>
        <taxon>Planctomycetales</taxon>
        <taxon>Planctomycetaceae</taxon>
        <taxon>Rubinisphaera</taxon>
    </lineage>
</organism>
<dbReference type="EMBL" id="SJPG01000001">
    <property type="protein sequence ID" value="TWT63871.1"/>
    <property type="molecule type" value="Genomic_DNA"/>
</dbReference>
<name>A0A5C5XN15_9PLAN</name>
<protein>
    <submittedName>
        <fullName evidence="1">Uncharacterized protein</fullName>
    </submittedName>
</protein>
<sequence>MITHSRRAESVMTRVLSRLLCAKCKNGRYRTTPTRAITGSGRPIVMNSTMKVGTHFCSREDYSTYFLIAHKWPKERRYMTPLETTGEDDMSSPRLFSATISNSLPVLNTVMRPSRAVR</sequence>
<reference evidence="1 2" key="1">
    <citation type="submission" date="2019-02" db="EMBL/GenBank/DDBJ databases">
        <title>Deep-cultivation of Planctomycetes and their phenomic and genomic characterization uncovers novel biology.</title>
        <authorList>
            <person name="Wiegand S."/>
            <person name="Jogler M."/>
            <person name="Boedeker C."/>
            <person name="Pinto D."/>
            <person name="Vollmers J."/>
            <person name="Rivas-Marin E."/>
            <person name="Kohn T."/>
            <person name="Peeters S.H."/>
            <person name="Heuer A."/>
            <person name="Rast P."/>
            <person name="Oberbeckmann S."/>
            <person name="Bunk B."/>
            <person name="Jeske O."/>
            <person name="Meyerdierks A."/>
            <person name="Storesund J.E."/>
            <person name="Kallscheuer N."/>
            <person name="Luecker S."/>
            <person name="Lage O.M."/>
            <person name="Pohl T."/>
            <person name="Merkel B.J."/>
            <person name="Hornburger P."/>
            <person name="Mueller R.-W."/>
            <person name="Bruemmer F."/>
            <person name="Labrenz M."/>
            <person name="Spormann A.M."/>
            <person name="Op Den Camp H."/>
            <person name="Overmann J."/>
            <person name="Amann R."/>
            <person name="Jetten M.S.M."/>
            <person name="Mascher T."/>
            <person name="Medema M.H."/>
            <person name="Devos D.P."/>
            <person name="Kaster A.-K."/>
            <person name="Ovreas L."/>
            <person name="Rohde M."/>
            <person name="Galperin M.Y."/>
            <person name="Jogler C."/>
        </authorList>
    </citation>
    <scope>NUCLEOTIDE SEQUENCE [LARGE SCALE GENOMIC DNA]</scope>
    <source>
        <strain evidence="1 2">Pan54</strain>
    </source>
</reference>
<comment type="caution">
    <text evidence="1">The sequence shown here is derived from an EMBL/GenBank/DDBJ whole genome shotgun (WGS) entry which is preliminary data.</text>
</comment>
<keyword evidence="2" id="KW-1185">Reference proteome</keyword>
<gene>
    <name evidence="1" type="ORF">Pan54_46300</name>
</gene>
<accession>A0A5C5XN15</accession>
<dbReference type="AlphaFoldDB" id="A0A5C5XN15"/>
<evidence type="ECO:0000313" key="1">
    <source>
        <dbReference type="EMBL" id="TWT63871.1"/>
    </source>
</evidence>
<evidence type="ECO:0000313" key="2">
    <source>
        <dbReference type="Proteomes" id="UP000316095"/>
    </source>
</evidence>